<comment type="caution">
    <text evidence="3">The sequence shown here is derived from an EMBL/GenBank/DDBJ whole genome shotgun (WGS) entry which is preliminary data.</text>
</comment>
<proteinExistence type="predicted"/>
<organism evidence="3 4">
    <name type="scientific">Adineta steineri</name>
    <dbReference type="NCBI Taxonomy" id="433720"/>
    <lineage>
        <taxon>Eukaryota</taxon>
        <taxon>Metazoa</taxon>
        <taxon>Spiralia</taxon>
        <taxon>Gnathifera</taxon>
        <taxon>Rotifera</taxon>
        <taxon>Eurotatoria</taxon>
        <taxon>Bdelloidea</taxon>
        <taxon>Adinetida</taxon>
        <taxon>Adinetidae</taxon>
        <taxon>Adineta</taxon>
    </lineage>
</organism>
<dbReference type="Proteomes" id="UP000663860">
    <property type="component" value="Unassembled WGS sequence"/>
</dbReference>
<keyword evidence="2" id="KW-0472">Membrane</keyword>
<keyword evidence="1" id="KW-0175">Coiled coil</keyword>
<feature type="coiled-coil region" evidence="1">
    <location>
        <begin position="98"/>
        <end position="125"/>
    </location>
</feature>
<evidence type="ECO:0000256" key="2">
    <source>
        <dbReference type="SAM" id="Phobius"/>
    </source>
</evidence>
<accession>A0A813UCR9</accession>
<dbReference type="EMBL" id="CAJNOE010000055">
    <property type="protein sequence ID" value="CAF0824910.1"/>
    <property type="molecule type" value="Genomic_DNA"/>
</dbReference>
<feature type="transmembrane region" description="Helical" evidence="2">
    <location>
        <begin position="274"/>
        <end position="295"/>
    </location>
</feature>
<keyword evidence="2" id="KW-0812">Transmembrane</keyword>
<dbReference type="AlphaFoldDB" id="A0A813UCR9"/>
<gene>
    <name evidence="3" type="ORF">IZO911_LOCUS8206</name>
</gene>
<evidence type="ECO:0000313" key="4">
    <source>
        <dbReference type="Proteomes" id="UP000663860"/>
    </source>
</evidence>
<name>A0A813UCR9_9BILA</name>
<evidence type="ECO:0000256" key="1">
    <source>
        <dbReference type="SAM" id="Coils"/>
    </source>
</evidence>
<reference evidence="3" key="1">
    <citation type="submission" date="2021-02" db="EMBL/GenBank/DDBJ databases">
        <authorList>
            <person name="Nowell W R."/>
        </authorList>
    </citation>
    <scope>NUCLEOTIDE SEQUENCE</scope>
</reference>
<sequence length="411" mass="45880">MDSSNVAFVQEIMEQEQMKRDCVNAHIEDISEKFLRNDSWDALKPDEIAEVSLQVPAEIIDSFAGDAQTHRFRQFLSIATNFASLPYAQKLCKIPELVESIKQLLENMMREIREYSDMASELRDLIQCFVQMVTEVKHNVNMKLPLLAAAKSQIGIVQDVMSTDPSQELNDIDKKDIQLALNRMSTGMQGLLSLAKSARAESQKLNARIHTMTNSVQSKKLILEERLEVASFCFRYAMPFGTTSTGAAVGGLVAAESFGGIGALVISGTVFPPITAIICACILGGVATGTAILLVKRFWAQRQLKALGYLNKIFDSLCQLRSANRHFMSYMADTEEKANKLSQNIQDIQLCLESERQRRVNRDVCNIAIDSTTAMIESLERISNLDISEWSDTSRMINFSKSSIIRNAITN</sequence>
<protein>
    <submittedName>
        <fullName evidence="3">Uncharacterized protein</fullName>
    </submittedName>
</protein>
<keyword evidence="2" id="KW-1133">Transmembrane helix</keyword>
<evidence type="ECO:0000313" key="3">
    <source>
        <dbReference type="EMBL" id="CAF0824910.1"/>
    </source>
</evidence>